<organism evidence="1 2">
    <name type="scientific">Dissophora globulifera</name>
    <dbReference type="NCBI Taxonomy" id="979702"/>
    <lineage>
        <taxon>Eukaryota</taxon>
        <taxon>Fungi</taxon>
        <taxon>Fungi incertae sedis</taxon>
        <taxon>Mucoromycota</taxon>
        <taxon>Mortierellomycotina</taxon>
        <taxon>Mortierellomycetes</taxon>
        <taxon>Mortierellales</taxon>
        <taxon>Mortierellaceae</taxon>
        <taxon>Dissophora</taxon>
    </lineage>
</organism>
<comment type="caution">
    <text evidence="1">The sequence shown here is derived from an EMBL/GenBank/DDBJ whole genome shotgun (WGS) entry which is preliminary data.</text>
</comment>
<protein>
    <submittedName>
        <fullName evidence="1">Uncharacterized protein</fullName>
    </submittedName>
</protein>
<dbReference type="EMBL" id="JAAAIP010002355">
    <property type="protein sequence ID" value="KAG0300508.1"/>
    <property type="molecule type" value="Genomic_DNA"/>
</dbReference>
<evidence type="ECO:0000313" key="1">
    <source>
        <dbReference type="EMBL" id="KAG0300508.1"/>
    </source>
</evidence>
<accession>A0A9P6QTS8</accession>
<dbReference type="AlphaFoldDB" id="A0A9P6QTS8"/>
<feature type="non-terminal residue" evidence="1">
    <location>
        <position position="1"/>
    </location>
</feature>
<gene>
    <name evidence="1" type="ORF">BGZ99_003767</name>
</gene>
<dbReference type="Proteomes" id="UP000738325">
    <property type="component" value="Unassembled WGS sequence"/>
</dbReference>
<proteinExistence type="predicted"/>
<keyword evidence="2" id="KW-1185">Reference proteome</keyword>
<sequence length="218" mass="23541">VKVTSGAESLPKEEAALTITIKANIDKAKKECSSEALEAVIKASVAADSNMDIPWSKKEEVEKKMVELDAKITALILERIHANVNAETLSKDCTENMTNTEIASAPALAPEVPKSTPGGLQVGIDITGNVDPKFVCKSGCKDSKDANTVLSLRVNLEKEFQPRLDHFYNTEVPTDFTEKRSELLGGLLHSLDGLKIDAMVDTRTGSEAKNDALKIDAM</sequence>
<feature type="non-terminal residue" evidence="1">
    <location>
        <position position="218"/>
    </location>
</feature>
<name>A0A9P6QTS8_9FUNG</name>
<dbReference type="OrthoDB" id="2434892at2759"/>
<reference evidence="1" key="1">
    <citation type="journal article" date="2020" name="Fungal Divers.">
        <title>Resolving the Mortierellaceae phylogeny through synthesis of multi-gene phylogenetics and phylogenomics.</title>
        <authorList>
            <person name="Vandepol N."/>
            <person name="Liber J."/>
            <person name="Desiro A."/>
            <person name="Na H."/>
            <person name="Kennedy M."/>
            <person name="Barry K."/>
            <person name="Grigoriev I.V."/>
            <person name="Miller A.N."/>
            <person name="O'Donnell K."/>
            <person name="Stajich J.E."/>
            <person name="Bonito G."/>
        </authorList>
    </citation>
    <scope>NUCLEOTIDE SEQUENCE</scope>
    <source>
        <strain evidence="1">REB-010B</strain>
    </source>
</reference>
<evidence type="ECO:0000313" key="2">
    <source>
        <dbReference type="Proteomes" id="UP000738325"/>
    </source>
</evidence>